<proteinExistence type="predicted"/>
<comment type="caution">
    <text evidence="2">The sequence shown here is derived from an EMBL/GenBank/DDBJ whole genome shotgun (WGS) entry which is preliminary data.</text>
</comment>
<gene>
    <name evidence="2" type="ORF">LNQ49_22165</name>
</gene>
<dbReference type="Proteomes" id="UP001430919">
    <property type="component" value="Unassembled WGS sequence"/>
</dbReference>
<accession>A0ABS8MZV2</accession>
<evidence type="ECO:0000313" key="2">
    <source>
        <dbReference type="EMBL" id="MCC9074302.1"/>
    </source>
</evidence>
<keyword evidence="1" id="KW-1133">Transmembrane helix</keyword>
<dbReference type="EMBL" id="JAJJMO010000001">
    <property type="protein sequence ID" value="MCC9074302.1"/>
    <property type="molecule type" value="Genomic_DNA"/>
</dbReference>
<dbReference type="RefSeq" id="WP_229991119.1">
    <property type="nucleotide sequence ID" value="NZ_JAJJMO010000001.1"/>
</dbReference>
<feature type="transmembrane region" description="Helical" evidence="1">
    <location>
        <begin position="27"/>
        <end position="48"/>
    </location>
</feature>
<sequence>MKDFFILLLAVGFIILTIKIFKSKQNLMLKLLFCLISLVAFYIIFLFLMSTIWENGRKPKLEDKGFGLPIKSIYFINDKNEPIRIILDFKYTEKENIKSNINLQYNKIDTIYLDKLKSIGSQTPILFKDTSIKFPQKFSIRIIDTAGNVAKTYNKEDFFNSIEKSKYTNRNDIESKQTSWTLKIK</sequence>
<name>A0ABS8MZV2_9FLAO</name>
<feature type="transmembrane region" description="Helical" evidence="1">
    <location>
        <begin position="5"/>
        <end position="21"/>
    </location>
</feature>
<keyword evidence="1" id="KW-0812">Transmembrane</keyword>
<evidence type="ECO:0000313" key="3">
    <source>
        <dbReference type="Proteomes" id="UP001430919"/>
    </source>
</evidence>
<protein>
    <submittedName>
        <fullName evidence="2">Uncharacterized protein</fullName>
    </submittedName>
</protein>
<keyword evidence="1" id="KW-0472">Membrane</keyword>
<reference evidence="2" key="1">
    <citation type="submission" date="2021-11" db="EMBL/GenBank/DDBJ databases">
        <title>Description of novel Flavobacterium species.</title>
        <authorList>
            <person name="Saticioglu I.B."/>
            <person name="Ay H."/>
            <person name="Altun S."/>
            <person name="Duman M."/>
        </authorList>
    </citation>
    <scope>NUCLEOTIDE SEQUENCE</scope>
    <source>
        <strain evidence="2">F-65</strain>
    </source>
</reference>
<keyword evidence="3" id="KW-1185">Reference proteome</keyword>
<organism evidence="2 3">
    <name type="scientific">Flavobacterium pisciphilum</name>
    <dbReference type="NCBI Taxonomy" id="2893755"/>
    <lineage>
        <taxon>Bacteria</taxon>
        <taxon>Pseudomonadati</taxon>
        <taxon>Bacteroidota</taxon>
        <taxon>Flavobacteriia</taxon>
        <taxon>Flavobacteriales</taxon>
        <taxon>Flavobacteriaceae</taxon>
        <taxon>Flavobacterium</taxon>
    </lineage>
</organism>
<evidence type="ECO:0000256" key="1">
    <source>
        <dbReference type="SAM" id="Phobius"/>
    </source>
</evidence>